<dbReference type="Proteomes" id="UP001273166">
    <property type="component" value="Unassembled WGS sequence"/>
</dbReference>
<dbReference type="EMBL" id="JAUDZG010000003">
    <property type="protein sequence ID" value="KAK3307216.1"/>
    <property type="molecule type" value="Genomic_DNA"/>
</dbReference>
<dbReference type="AlphaFoldDB" id="A0AAJ0M311"/>
<feature type="compositionally biased region" description="Low complexity" evidence="1">
    <location>
        <begin position="30"/>
        <end position="49"/>
    </location>
</feature>
<feature type="compositionally biased region" description="Gly residues" evidence="1">
    <location>
        <begin position="94"/>
        <end position="103"/>
    </location>
</feature>
<reference evidence="2" key="1">
    <citation type="journal article" date="2023" name="Mol. Phylogenet. Evol.">
        <title>Genome-scale phylogeny and comparative genomics of the fungal order Sordariales.</title>
        <authorList>
            <person name="Hensen N."/>
            <person name="Bonometti L."/>
            <person name="Westerberg I."/>
            <person name="Brannstrom I.O."/>
            <person name="Guillou S."/>
            <person name="Cros-Aarteil S."/>
            <person name="Calhoun S."/>
            <person name="Haridas S."/>
            <person name="Kuo A."/>
            <person name="Mondo S."/>
            <person name="Pangilinan J."/>
            <person name="Riley R."/>
            <person name="LaButti K."/>
            <person name="Andreopoulos B."/>
            <person name="Lipzen A."/>
            <person name="Chen C."/>
            <person name="Yan M."/>
            <person name="Daum C."/>
            <person name="Ng V."/>
            <person name="Clum A."/>
            <person name="Steindorff A."/>
            <person name="Ohm R.A."/>
            <person name="Martin F."/>
            <person name="Silar P."/>
            <person name="Natvig D.O."/>
            <person name="Lalanne C."/>
            <person name="Gautier V."/>
            <person name="Ament-Velasquez S.L."/>
            <person name="Kruys A."/>
            <person name="Hutchinson M.I."/>
            <person name="Powell A.J."/>
            <person name="Barry K."/>
            <person name="Miller A.N."/>
            <person name="Grigoriev I.V."/>
            <person name="Debuchy R."/>
            <person name="Gladieux P."/>
            <person name="Hiltunen Thoren M."/>
            <person name="Johannesson H."/>
        </authorList>
    </citation>
    <scope>NUCLEOTIDE SEQUENCE</scope>
    <source>
        <strain evidence="2">CBS 333.67</strain>
    </source>
</reference>
<name>A0AAJ0M311_9PEZI</name>
<feature type="compositionally biased region" description="Low complexity" evidence="1">
    <location>
        <begin position="1"/>
        <end position="21"/>
    </location>
</feature>
<protein>
    <submittedName>
        <fullName evidence="2">Uncharacterized protein</fullName>
    </submittedName>
</protein>
<reference evidence="2" key="2">
    <citation type="submission" date="2023-06" db="EMBL/GenBank/DDBJ databases">
        <authorList>
            <consortium name="Lawrence Berkeley National Laboratory"/>
            <person name="Mondo S.J."/>
            <person name="Hensen N."/>
            <person name="Bonometti L."/>
            <person name="Westerberg I."/>
            <person name="Brannstrom I.O."/>
            <person name="Guillou S."/>
            <person name="Cros-Aarteil S."/>
            <person name="Calhoun S."/>
            <person name="Haridas S."/>
            <person name="Kuo A."/>
            <person name="Pangilinan J."/>
            <person name="Riley R."/>
            <person name="Labutti K."/>
            <person name="Andreopoulos B."/>
            <person name="Lipzen A."/>
            <person name="Chen C."/>
            <person name="Yanf M."/>
            <person name="Daum C."/>
            <person name="Ng V."/>
            <person name="Clum A."/>
            <person name="Steindorff A."/>
            <person name="Ohm R."/>
            <person name="Martin F."/>
            <person name="Silar P."/>
            <person name="Natvig D."/>
            <person name="Lalanne C."/>
            <person name="Gautier V."/>
            <person name="Ament-Velasquez S.L."/>
            <person name="Kruys A."/>
            <person name="Hutchinson M.I."/>
            <person name="Powell A.J."/>
            <person name="Barry K."/>
            <person name="Miller A.N."/>
            <person name="Grigoriev I.V."/>
            <person name="Debuchy R."/>
            <person name="Gladieux P."/>
            <person name="Thoren M.H."/>
            <person name="Johannesson H."/>
        </authorList>
    </citation>
    <scope>NUCLEOTIDE SEQUENCE</scope>
    <source>
        <strain evidence="2">CBS 333.67</strain>
    </source>
</reference>
<organism evidence="2 3">
    <name type="scientific">Chaetomium strumarium</name>
    <dbReference type="NCBI Taxonomy" id="1170767"/>
    <lineage>
        <taxon>Eukaryota</taxon>
        <taxon>Fungi</taxon>
        <taxon>Dikarya</taxon>
        <taxon>Ascomycota</taxon>
        <taxon>Pezizomycotina</taxon>
        <taxon>Sordariomycetes</taxon>
        <taxon>Sordariomycetidae</taxon>
        <taxon>Sordariales</taxon>
        <taxon>Chaetomiaceae</taxon>
        <taxon>Chaetomium</taxon>
    </lineage>
</organism>
<proteinExistence type="predicted"/>
<accession>A0AAJ0M311</accession>
<feature type="region of interest" description="Disordered" evidence="1">
    <location>
        <begin position="1"/>
        <end position="103"/>
    </location>
</feature>
<gene>
    <name evidence="2" type="ORF">B0T15DRAFT_492705</name>
</gene>
<comment type="caution">
    <text evidence="2">The sequence shown here is derived from an EMBL/GenBank/DDBJ whole genome shotgun (WGS) entry which is preliminary data.</text>
</comment>
<evidence type="ECO:0000256" key="1">
    <source>
        <dbReference type="SAM" id="MobiDB-lite"/>
    </source>
</evidence>
<sequence length="103" mass="11030">MSATADNDLSASLLSTTTNTSKATDPSHQHNLTTSANTHNNNNNNANSAKADPSKSGTAAERAMAWKPSLDRRQSWSSQEWKHDVQTRQYVVGRGPGGGFSEA</sequence>
<evidence type="ECO:0000313" key="3">
    <source>
        <dbReference type="Proteomes" id="UP001273166"/>
    </source>
</evidence>
<dbReference type="GeneID" id="87885704"/>
<dbReference type="RefSeq" id="XP_062722996.1">
    <property type="nucleotide sequence ID" value="XM_062866875.1"/>
</dbReference>
<keyword evidence="3" id="KW-1185">Reference proteome</keyword>
<evidence type="ECO:0000313" key="2">
    <source>
        <dbReference type="EMBL" id="KAK3307216.1"/>
    </source>
</evidence>
<feature type="compositionally biased region" description="Basic and acidic residues" evidence="1">
    <location>
        <begin position="69"/>
        <end position="86"/>
    </location>
</feature>